<evidence type="ECO:0000313" key="2">
    <source>
        <dbReference type="Proteomes" id="UP000052023"/>
    </source>
</evidence>
<name>A0A0R3MWP3_9BRAD</name>
<protein>
    <submittedName>
        <fullName evidence="1">Uncharacterized protein</fullName>
    </submittedName>
</protein>
<sequence length="107" mass="11683">MSDTFKTKLGTTKAGERTRIWIEGARLAAVGFTVGKRFKREWSDKTLTLSVCTESQFNELTRAERGTVSGKGDKPIIDVTGAQVAETFSGSHAVVTYSARLITIRNA</sequence>
<evidence type="ECO:0000313" key="1">
    <source>
        <dbReference type="EMBL" id="KRR21686.1"/>
    </source>
</evidence>
<dbReference type="OrthoDB" id="5288620at2"/>
<dbReference type="RefSeq" id="WP_057845586.1">
    <property type="nucleotide sequence ID" value="NZ_LLYA01000170.1"/>
</dbReference>
<reference evidence="1 2" key="1">
    <citation type="submission" date="2014-03" db="EMBL/GenBank/DDBJ databases">
        <title>Bradyrhizobium valentinum sp. nov., isolated from effective nodules of Lupinus mariae-josephae, a lupine endemic of basic-lime soils in Eastern Spain.</title>
        <authorList>
            <person name="Duran D."/>
            <person name="Rey L."/>
            <person name="Navarro A."/>
            <person name="Busquets A."/>
            <person name="Imperial J."/>
            <person name="Ruiz-Argueso T."/>
        </authorList>
    </citation>
    <scope>NUCLEOTIDE SEQUENCE [LARGE SCALE GENOMIC DNA]</scope>
    <source>
        <strain evidence="1 2">Ro19</strain>
    </source>
</reference>
<proteinExistence type="predicted"/>
<organism evidence="1 2">
    <name type="scientific">Bradyrhizobium retamae</name>
    <dbReference type="NCBI Taxonomy" id="1300035"/>
    <lineage>
        <taxon>Bacteria</taxon>
        <taxon>Pseudomonadati</taxon>
        <taxon>Pseudomonadota</taxon>
        <taxon>Alphaproteobacteria</taxon>
        <taxon>Hyphomicrobiales</taxon>
        <taxon>Nitrobacteraceae</taxon>
        <taxon>Bradyrhizobium</taxon>
    </lineage>
</organism>
<accession>A0A0R3MWP3</accession>
<gene>
    <name evidence="1" type="ORF">CQ13_06445</name>
</gene>
<keyword evidence="2" id="KW-1185">Reference proteome</keyword>
<comment type="caution">
    <text evidence="1">The sequence shown here is derived from an EMBL/GenBank/DDBJ whole genome shotgun (WGS) entry which is preliminary data.</text>
</comment>
<dbReference type="Proteomes" id="UP000052023">
    <property type="component" value="Unassembled WGS sequence"/>
</dbReference>
<dbReference type="AlphaFoldDB" id="A0A0R3MWP3"/>
<dbReference type="EMBL" id="LLYA01000170">
    <property type="protein sequence ID" value="KRR21686.1"/>
    <property type="molecule type" value="Genomic_DNA"/>
</dbReference>